<dbReference type="AlphaFoldDB" id="A0A0A9FVF0"/>
<evidence type="ECO:0000256" key="1">
    <source>
        <dbReference type="SAM" id="Phobius"/>
    </source>
</evidence>
<evidence type="ECO:0000313" key="2">
    <source>
        <dbReference type="EMBL" id="JAE16237.1"/>
    </source>
</evidence>
<dbReference type="EMBL" id="GBRH01181659">
    <property type="protein sequence ID" value="JAE16237.1"/>
    <property type="molecule type" value="Transcribed_RNA"/>
</dbReference>
<keyword evidence="1" id="KW-0472">Membrane</keyword>
<keyword evidence="1" id="KW-1133">Transmembrane helix</keyword>
<proteinExistence type="predicted"/>
<sequence length="71" mass="7777">MSFSTRGSVSLASITSIASDLLVAVFVLLVSPNFSVKTHSLTRSAPRRPVTATFIRCNDMTFSNNTQRITR</sequence>
<accession>A0A0A9FVF0</accession>
<organism evidence="2">
    <name type="scientific">Arundo donax</name>
    <name type="common">Giant reed</name>
    <name type="synonym">Donax arundinaceus</name>
    <dbReference type="NCBI Taxonomy" id="35708"/>
    <lineage>
        <taxon>Eukaryota</taxon>
        <taxon>Viridiplantae</taxon>
        <taxon>Streptophyta</taxon>
        <taxon>Embryophyta</taxon>
        <taxon>Tracheophyta</taxon>
        <taxon>Spermatophyta</taxon>
        <taxon>Magnoliopsida</taxon>
        <taxon>Liliopsida</taxon>
        <taxon>Poales</taxon>
        <taxon>Poaceae</taxon>
        <taxon>PACMAD clade</taxon>
        <taxon>Arundinoideae</taxon>
        <taxon>Arundineae</taxon>
        <taxon>Arundo</taxon>
    </lineage>
</organism>
<keyword evidence="1" id="KW-0812">Transmembrane</keyword>
<feature type="transmembrane region" description="Helical" evidence="1">
    <location>
        <begin position="12"/>
        <end position="30"/>
    </location>
</feature>
<reference evidence="2" key="2">
    <citation type="journal article" date="2015" name="Data Brief">
        <title>Shoot transcriptome of the giant reed, Arundo donax.</title>
        <authorList>
            <person name="Barrero R.A."/>
            <person name="Guerrero F.D."/>
            <person name="Moolhuijzen P."/>
            <person name="Goolsby J.A."/>
            <person name="Tidwell J."/>
            <person name="Bellgard S.E."/>
            <person name="Bellgard M.I."/>
        </authorList>
    </citation>
    <scope>NUCLEOTIDE SEQUENCE</scope>
    <source>
        <tissue evidence="2">Shoot tissue taken approximately 20 cm above the soil surface</tissue>
    </source>
</reference>
<name>A0A0A9FVF0_ARUDO</name>
<protein>
    <submittedName>
        <fullName evidence="2">Uncharacterized protein</fullName>
    </submittedName>
</protein>
<reference evidence="2" key="1">
    <citation type="submission" date="2014-09" db="EMBL/GenBank/DDBJ databases">
        <authorList>
            <person name="Magalhaes I.L.F."/>
            <person name="Oliveira U."/>
            <person name="Santos F.R."/>
            <person name="Vidigal T.H.D.A."/>
            <person name="Brescovit A.D."/>
            <person name="Santos A.J."/>
        </authorList>
    </citation>
    <scope>NUCLEOTIDE SEQUENCE</scope>
    <source>
        <tissue evidence="2">Shoot tissue taken approximately 20 cm above the soil surface</tissue>
    </source>
</reference>